<dbReference type="PANTHER" id="PTHR45625:SF16">
    <property type="entry name" value="PEPTIDYL-PROLYL CIS-TRANS ISOMERASE"/>
    <property type="match status" value="1"/>
</dbReference>
<feature type="transmembrane region" description="Helical" evidence="4">
    <location>
        <begin position="7"/>
        <end position="28"/>
    </location>
</feature>
<dbReference type="Gene3D" id="2.40.100.10">
    <property type="entry name" value="Cyclophilin-like"/>
    <property type="match status" value="1"/>
</dbReference>
<dbReference type="CDD" id="cd00317">
    <property type="entry name" value="cyclophilin"/>
    <property type="match status" value="1"/>
</dbReference>
<protein>
    <recommendedName>
        <fullName evidence="2">Peptidyl-prolyl cis-trans isomerase</fullName>
        <shortName evidence="2">PPIase</shortName>
        <ecNumber evidence="2">5.2.1.8</ecNumber>
    </recommendedName>
</protein>
<dbReference type="InterPro" id="IPR020892">
    <property type="entry name" value="Cyclophilin-type_PPIase_CS"/>
</dbReference>
<dbReference type="Pfam" id="PF00160">
    <property type="entry name" value="Pro_isomerase"/>
    <property type="match status" value="1"/>
</dbReference>
<keyword evidence="7" id="KW-1185">Reference proteome</keyword>
<dbReference type="SUPFAM" id="SSF50891">
    <property type="entry name" value="Cyclophilin-like"/>
    <property type="match status" value="1"/>
</dbReference>
<evidence type="ECO:0000313" key="7">
    <source>
        <dbReference type="Proteomes" id="UP000051655"/>
    </source>
</evidence>
<evidence type="ECO:0000259" key="5">
    <source>
        <dbReference type="PROSITE" id="PS50072"/>
    </source>
</evidence>
<keyword evidence="2" id="KW-0697">Rotamase</keyword>
<organism evidence="6 7">
    <name type="scientific">Weissella kandleri</name>
    <dbReference type="NCBI Taxonomy" id="1616"/>
    <lineage>
        <taxon>Bacteria</taxon>
        <taxon>Bacillati</taxon>
        <taxon>Bacillota</taxon>
        <taxon>Bacilli</taxon>
        <taxon>Lactobacillales</taxon>
        <taxon>Lactobacillaceae</taxon>
        <taxon>Weissella</taxon>
    </lineage>
</organism>
<dbReference type="PRINTS" id="PR00153">
    <property type="entry name" value="CSAPPISMRASE"/>
</dbReference>
<evidence type="ECO:0000313" key="6">
    <source>
        <dbReference type="EMBL" id="KRN75450.1"/>
    </source>
</evidence>
<dbReference type="RefSeq" id="WP_057754603.1">
    <property type="nucleotide sequence ID" value="NZ_JQBP01000002.1"/>
</dbReference>
<dbReference type="GO" id="GO:0003755">
    <property type="term" value="F:peptidyl-prolyl cis-trans isomerase activity"/>
    <property type="evidence" value="ECO:0007669"/>
    <property type="project" value="UniProtKB-UniRule"/>
</dbReference>
<keyword evidence="4" id="KW-1133">Transmembrane helix</keyword>
<name>A0A0R2JM22_9LACO</name>
<dbReference type="InterPro" id="IPR029000">
    <property type="entry name" value="Cyclophilin-like_dom_sf"/>
</dbReference>
<comment type="function">
    <text evidence="1 2">PPIases accelerate the folding of proteins. It catalyzes the cis-trans isomerization of proline imidic peptide bonds in oligopeptides.</text>
</comment>
<evidence type="ECO:0000256" key="4">
    <source>
        <dbReference type="SAM" id="Phobius"/>
    </source>
</evidence>
<proteinExistence type="inferred from homology"/>
<comment type="similarity">
    <text evidence="2">Belongs to the cyclophilin-type PPIase family.</text>
</comment>
<dbReference type="InterPro" id="IPR044666">
    <property type="entry name" value="Cyclophilin_A-like"/>
</dbReference>
<feature type="domain" description="PPIase cyclophilin-type" evidence="5">
    <location>
        <begin position="82"/>
        <end position="277"/>
    </location>
</feature>
<dbReference type="Proteomes" id="UP000051655">
    <property type="component" value="Unassembled WGS sequence"/>
</dbReference>
<sequence>MNKSKRWSIIAGVIGAIVIVILVGWSLMQNKQANNANQASTEQQSSAQSSKRQTESKDKLNQEPLPQLSEDVTVDEAVVKMQTTVGDIDIKLFPKYAPLAVENFITHAQEGYYNNTSFHRVLKDFMIQGGDPKSAEDPNADDLGAGGKSIWASGMHQNHKIDSGNGFKNEISYSLYNLRGALSMANAGPDTNGSQFFINQNGQDMTSELDASSYPDKIVEAYKKGGNPNLDGNYTVFGQVTAGMEIVDQIANADVTTNQSGESSKPKDPVKINGIQVIQSAATNE</sequence>
<feature type="compositionally biased region" description="Basic and acidic residues" evidence="3">
    <location>
        <begin position="52"/>
        <end position="61"/>
    </location>
</feature>
<feature type="region of interest" description="Disordered" evidence="3">
    <location>
        <begin position="36"/>
        <end position="67"/>
    </location>
</feature>
<keyword evidence="4" id="KW-0812">Transmembrane</keyword>
<dbReference type="PANTHER" id="PTHR45625">
    <property type="entry name" value="PEPTIDYL-PROLYL CIS-TRANS ISOMERASE-RELATED"/>
    <property type="match status" value="1"/>
</dbReference>
<feature type="compositionally biased region" description="Low complexity" evidence="3">
    <location>
        <begin position="36"/>
        <end position="50"/>
    </location>
</feature>
<dbReference type="PATRIC" id="fig|1616.3.peg.636"/>
<dbReference type="PROSITE" id="PS50072">
    <property type="entry name" value="CSA_PPIASE_2"/>
    <property type="match status" value="1"/>
</dbReference>
<dbReference type="STRING" id="1616.IV73_GL000617"/>
<keyword evidence="4" id="KW-0472">Membrane</keyword>
<keyword evidence="2" id="KW-0413">Isomerase</keyword>
<evidence type="ECO:0000256" key="2">
    <source>
        <dbReference type="RuleBase" id="RU363019"/>
    </source>
</evidence>
<dbReference type="InterPro" id="IPR002130">
    <property type="entry name" value="Cyclophilin-type_PPIase_dom"/>
</dbReference>
<dbReference type="EC" id="5.2.1.8" evidence="2"/>
<dbReference type="GO" id="GO:0006457">
    <property type="term" value="P:protein folding"/>
    <property type="evidence" value="ECO:0007669"/>
    <property type="project" value="InterPro"/>
</dbReference>
<gene>
    <name evidence="6" type="ORF">IV73_GL000617</name>
</gene>
<dbReference type="PROSITE" id="PS00170">
    <property type="entry name" value="CSA_PPIASE_1"/>
    <property type="match status" value="1"/>
</dbReference>
<comment type="catalytic activity">
    <reaction evidence="2">
        <text>[protein]-peptidylproline (omega=180) = [protein]-peptidylproline (omega=0)</text>
        <dbReference type="Rhea" id="RHEA:16237"/>
        <dbReference type="Rhea" id="RHEA-COMP:10747"/>
        <dbReference type="Rhea" id="RHEA-COMP:10748"/>
        <dbReference type="ChEBI" id="CHEBI:83833"/>
        <dbReference type="ChEBI" id="CHEBI:83834"/>
        <dbReference type="EC" id="5.2.1.8"/>
    </reaction>
</comment>
<dbReference type="AlphaFoldDB" id="A0A0R2JM22"/>
<accession>A0A0R2JM22</accession>
<comment type="caution">
    <text evidence="6">The sequence shown here is derived from an EMBL/GenBank/DDBJ whole genome shotgun (WGS) entry which is preliminary data.</text>
</comment>
<evidence type="ECO:0000256" key="1">
    <source>
        <dbReference type="ARBA" id="ARBA00002388"/>
    </source>
</evidence>
<evidence type="ECO:0000256" key="3">
    <source>
        <dbReference type="SAM" id="MobiDB-lite"/>
    </source>
</evidence>
<reference evidence="6 7" key="1">
    <citation type="journal article" date="2015" name="Genome Announc.">
        <title>Expanding the biotechnology potential of lactobacilli through comparative genomics of 213 strains and associated genera.</title>
        <authorList>
            <person name="Sun Z."/>
            <person name="Harris H.M."/>
            <person name="McCann A."/>
            <person name="Guo C."/>
            <person name="Argimon S."/>
            <person name="Zhang W."/>
            <person name="Yang X."/>
            <person name="Jeffery I.B."/>
            <person name="Cooney J.C."/>
            <person name="Kagawa T.F."/>
            <person name="Liu W."/>
            <person name="Song Y."/>
            <person name="Salvetti E."/>
            <person name="Wrobel A."/>
            <person name="Rasinkangas P."/>
            <person name="Parkhill J."/>
            <person name="Rea M.C."/>
            <person name="O'Sullivan O."/>
            <person name="Ritari J."/>
            <person name="Douillard F.P."/>
            <person name="Paul Ross R."/>
            <person name="Yang R."/>
            <person name="Briner A.E."/>
            <person name="Felis G.E."/>
            <person name="de Vos W.M."/>
            <person name="Barrangou R."/>
            <person name="Klaenhammer T.R."/>
            <person name="Caufield P.W."/>
            <person name="Cui Y."/>
            <person name="Zhang H."/>
            <person name="O'Toole P.W."/>
        </authorList>
    </citation>
    <scope>NUCLEOTIDE SEQUENCE [LARGE SCALE GENOMIC DNA]</scope>
    <source>
        <strain evidence="6 7">DSM 20593</strain>
    </source>
</reference>
<dbReference type="OrthoDB" id="9807797at2"/>
<dbReference type="EMBL" id="JQBP01000002">
    <property type="protein sequence ID" value="KRN75450.1"/>
    <property type="molecule type" value="Genomic_DNA"/>
</dbReference>